<dbReference type="Pfam" id="PF12936">
    <property type="entry name" value="Kri1_C"/>
    <property type="match status" value="1"/>
</dbReference>
<keyword evidence="5" id="KW-1185">Reference proteome</keyword>
<feature type="region of interest" description="Disordered" evidence="2">
    <location>
        <begin position="605"/>
        <end position="720"/>
    </location>
</feature>
<dbReference type="GO" id="GO:0000447">
    <property type="term" value="P:endonucleolytic cleavage in ITS1 to separate SSU-rRNA from 5.8S rRNA and LSU-rRNA from tricistronic rRNA transcript (SSU-rRNA, 5.8S rRNA, LSU-rRNA)"/>
    <property type="evidence" value="ECO:0007669"/>
    <property type="project" value="TreeGrafter"/>
</dbReference>
<accession>A0A1Y1UI63</accession>
<feature type="compositionally biased region" description="Basic residues" evidence="2">
    <location>
        <begin position="243"/>
        <end position="252"/>
    </location>
</feature>
<evidence type="ECO:0000259" key="3">
    <source>
        <dbReference type="Pfam" id="PF12936"/>
    </source>
</evidence>
<dbReference type="OrthoDB" id="10252032at2759"/>
<proteinExistence type="inferred from homology"/>
<comment type="caution">
    <text evidence="4">The sequence shown here is derived from an EMBL/GenBank/DDBJ whole genome shotgun (WGS) entry which is preliminary data.</text>
</comment>
<feature type="compositionally biased region" description="Polar residues" evidence="2">
    <location>
        <begin position="676"/>
        <end position="685"/>
    </location>
</feature>
<feature type="compositionally biased region" description="Basic residues" evidence="2">
    <location>
        <begin position="498"/>
        <end position="510"/>
    </location>
</feature>
<feature type="region of interest" description="Disordered" evidence="2">
    <location>
        <begin position="205"/>
        <end position="258"/>
    </location>
</feature>
<feature type="compositionally biased region" description="Basic and acidic residues" evidence="2">
    <location>
        <begin position="391"/>
        <end position="400"/>
    </location>
</feature>
<feature type="region of interest" description="Disordered" evidence="2">
    <location>
        <begin position="435"/>
        <end position="521"/>
    </location>
</feature>
<dbReference type="Pfam" id="PF05178">
    <property type="entry name" value="Kri1"/>
    <property type="match status" value="1"/>
</dbReference>
<dbReference type="InParanoid" id="A0A1Y1UI63"/>
<dbReference type="AlphaFoldDB" id="A0A1Y1UI63"/>
<dbReference type="GO" id="GO:0030686">
    <property type="term" value="C:90S preribosome"/>
    <property type="evidence" value="ECO:0007669"/>
    <property type="project" value="TreeGrafter"/>
</dbReference>
<feature type="compositionally biased region" description="Basic and acidic residues" evidence="2">
    <location>
        <begin position="354"/>
        <end position="384"/>
    </location>
</feature>
<dbReference type="GeneID" id="33557328"/>
<dbReference type="RefSeq" id="XP_021871656.1">
    <property type="nucleotide sequence ID" value="XM_022015519.1"/>
</dbReference>
<reference evidence="4 5" key="1">
    <citation type="submission" date="2017-03" db="EMBL/GenBank/DDBJ databases">
        <title>Widespread Adenine N6-methylation of Active Genes in Fungi.</title>
        <authorList>
            <consortium name="DOE Joint Genome Institute"/>
            <person name="Mondo S.J."/>
            <person name="Dannebaum R.O."/>
            <person name="Kuo R.C."/>
            <person name="Louie K.B."/>
            <person name="Bewick A.J."/>
            <person name="Labutti K."/>
            <person name="Haridas S."/>
            <person name="Kuo A."/>
            <person name="Salamov A."/>
            <person name="Ahrendt S.R."/>
            <person name="Lau R."/>
            <person name="Bowen B.P."/>
            <person name="Lipzen A."/>
            <person name="Sullivan W."/>
            <person name="Andreopoulos W.B."/>
            <person name="Clum A."/>
            <person name="Lindquist E."/>
            <person name="Daum C."/>
            <person name="Northen T.R."/>
            <person name="Ramamoorthy G."/>
            <person name="Schmitz R.J."/>
            <person name="Gryganskyi A."/>
            <person name="Culley D."/>
            <person name="Magnuson J."/>
            <person name="James T.Y."/>
            <person name="O'Malley M.A."/>
            <person name="Stajich J.E."/>
            <person name="Spatafora J.W."/>
            <person name="Visel A."/>
            <person name="Grigoriev I.V."/>
        </authorList>
    </citation>
    <scope>NUCLEOTIDE SEQUENCE [LARGE SCALE GENOMIC DNA]</scope>
    <source>
        <strain evidence="4 5">NRRL Y-17943</strain>
    </source>
</reference>
<dbReference type="EMBL" id="NBSH01000005">
    <property type="protein sequence ID" value="ORX37669.1"/>
    <property type="molecule type" value="Genomic_DNA"/>
</dbReference>
<dbReference type="FunCoup" id="A0A1Y1UI63">
    <property type="interactions" value="241"/>
</dbReference>
<dbReference type="STRING" id="4999.A0A1Y1UI63"/>
<dbReference type="InterPro" id="IPR018034">
    <property type="entry name" value="Kri1"/>
</dbReference>
<feature type="compositionally biased region" description="Acidic residues" evidence="2">
    <location>
        <begin position="164"/>
        <end position="173"/>
    </location>
</feature>
<evidence type="ECO:0000256" key="1">
    <source>
        <dbReference type="ARBA" id="ARBA00007473"/>
    </source>
</evidence>
<feature type="compositionally biased region" description="Basic and acidic residues" evidence="2">
    <location>
        <begin position="205"/>
        <end position="217"/>
    </location>
</feature>
<feature type="compositionally biased region" description="Basic and acidic residues" evidence="2">
    <location>
        <begin position="174"/>
        <end position="190"/>
    </location>
</feature>
<evidence type="ECO:0000313" key="5">
    <source>
        <dbReference type="Proteomes" id="UP000193218"/>
    </source>
</evidence>
<gene>
    <name evidence="4" type="ORF">BD324DRAFT_622820</name>
</gene>
<dbReference type="PANTHER" id="PTHR14490:SF5">
    <property type="entry name" value="PROTEIN KRI1 HOMOLOG"/>
    <property type="match status" value="1"/>
</dbReference>
<feature type="compositionally biased region" description="Basic residues" evidence="2">
    <location>
        <begin position="703"/>
        <end position="712"/>
    </location>
</feature>
<feature type="compositionally biased region" description="Acidic residues" evidence="2">
    <location>
        <begin position="438"/>
        <end position="467"/>
    </location>
</feature>
<organism evidence="4 5">
    <name type="scientific">Kockovaella imperatae</name>
    <dbReference type="NCBI Taxonomy" id="4999"/>
    <lineage>
        <taxon>Eukaryota</taxon>
        <taxon>Fungi</taxon>
        <taxon>Dikarya</taxon>
        <taxon>Basidiomycota</taxon>
        <taxon>Agaricomycotina</taxon>
        <taxon>Tremellomycetes</taxon>
        <taxon>Tremellales</taxon>
        <taxon>Cuniculitremaceae</taxon>
        <taxon>Kockovaella</taxon>
    </lineage>
</organism>
<comment type="similarity">
    <text evidence="1">Belongs to the KRI1 family.</text>
</comment>
<dbReference type="Proteomes" id="UP000193218">
    <property type="component" value="Unassembled WGS sequence"/>
</dbReference>
<evidence type="ECO:0000256" key="2">
    <source>
        <dbReference type="SAM" id="MobiDB-lite"/>
    </source>
</evidence>
<feature type="region of interest" description="Disordered" evidence="2">
    <location>
        <begin position="290"/>
        <end position="315"/>
    </location>
</feature>
<feature type="region of interest" description="Disordered" evidence="2">
    <location>
        <begin position="339"/>
        <end position="400"/>
    </location>
</feature>
<feature type="domain" description="Kri1-like C-terminal" evidence="3">
    <location>
        <begin position="527"/>
        <end position="592"/>
    </location>
</feature>
<feature type="region of interest" description="Disordered" evidence="2">
    <location>
        <begin position="156"/>
        <end position="190"/>
    </location>
</feature>
<evidence type="ECO:0000313" key="4">
    <source>
        <dbReference type="EMBL" id="ORX37669.1"/>
    </source>
</evidence>
<feature type="compositionally biased region" description="Basic and acidic residues" evidence="2">
    <location>
        <begin position="605"/>
        <end position="619"/>
    </location>
</feature>
<feature type="compositionally biased region" description="Basic and acidic residues" evidence="2">
    <location>
        <begin position="291"/>
        <end position="304"/>
    </location>
</feature>
<name>A0A1Y1UI63_9TREE</name>
<protein>
    <recommendedName>
        <fullName evidence="3">Kri1-like C-terminal domain-containing protein</fullName>
    </recommendedName>
</protein>
<feature type="compositionally biased region" description="Acidic residues" evidence="2">
    <location>
        <begin position="51"/>
        <end position="60"/>
    </location>
</feature>
<feature type="compositionally biased region" description="Basic residues" evidence="2">
    <location>
        <begin position="646"/>
        <end position="661"/>
    </location>
</feature>
<feature type="region of interest" description="Disordered" evidence="2">
    <location>
        <begin position="1"/>
        <end position="66"/>
    </location>
</feature>
<dbReference type="InterPro" id="IPR024626">
    <property type="entry name" value="Kri1-like_C"/>
</dbReference>
<dbReference type="PANTHER" id="PTHR14490">
    <property type="entry name" value="ZINC FINGER, ZZ TYPE"/>
    <property type="match status" value="1"/>
</dbReference>
<sequence length="720" mass="81260">MAKGSKGKAYKPQPFIPSSTRVEVPVPVSRRNVDVDDSEDSGEESASSSEDVTEDEEGDELTPAMDAAILQTLKKIRSGRGVYEQEDVMAEALREAEERVKSLGGLEKMKREAKSKPVTVTEHRRAELLAELENDDTAGQPATYVESQRKIRQDAIEAFKSLNDEGDDEDEFDFTERPKTDADEEKEAKEYRQFLLEMGGGEDEVRKLLGLQEDKPNPEPAQSEDDSVVDQTLVNKSQEEAKRKKTSKKTKQSKQEADENFLMDYILNRGWIDRSDRHVPTYDEVVANAEADLHDDAAEDEPRNAEAGPSQPWGVLEEDEFDDKAEEFESAYNFRYEEPGAETIHTHPRNIDTLVRRTDDSRKLKRAAREERKEAERAAAEEKTRRKKGEKRREMETQLGELKKELGGRVNWEEVERVLEGDFDEDEWERVIGNMLAEAEDEDDVKPAWDDDDDMEYAENDLPDDGSDAGMNDGNGDDEMEDGPINMDADFIDIEPVKKKKKGKDKAKQKHREEPQEELSVAQRAERVKEAMEDYRALDHEDMIGDMPTRFKYTRSVPLDFGLTPVEMLLATDAELNAIAGMKHLAPYRQRKGFGRAGIGMDRRIRDLQQNLKDRKWGEEAAPQEGDVNKASRGSGADLVPVSGDRKRKGKRMGKNERKRARGADGEEADGPASASKGQENVSTMTEKHGTETGVGVGEEPAKKRRRKKKKHLAEATNGA</sequence>
<dbReference type="GO" id="GO:0005730">
    <property type="term" value="C:nucleolus"/>
    <property type="evidence" value="ECO:0007669"/>
    <property type="project" value="TreeGrafter"/>
</dbReference>